<proteinExistence type="predicted"/>
<dbReference type="Pfam" id="PF13963">
    <property type="entry name" value="Transpos_assoc"/>
    <property type="match status" value="1"/>
</dbReference>
<organism evidence="2 3">
    <name type="scientific">Rubus argutus</name>
    <name type="common">Southern blackberry</name>
    <dbReference type="NCBI Taxonomy" id="59490"/>
    <lineage>
        <taxon>Eukaryota</taxon>
        <taxon>Viridiplantae</taxon>
        <taxon>Streptophyta</taxon>
        <taxon>Embryophyta</taxon>
        <taxon>Tracheophyta</taxon>
        <taxon>Spermatophyta</taxon>
        <taxon>Magnoliopsida</taxon>
        <taxon>eudicotyledons</taxon>
        <taxon>Gunneridae</taxon>
        <taxon>Pentapetalae</taxon>
        <taxon>rosids</taxon>
        <taxon>fabids</taxon>
        <taxon>Rosales</taxon>
        <taxon>Rosaceae</taxon>
        <taxon>Rosoideae</taxon>
        <taxon>Rosoideae incertae sedis</taxon>
        <taxon>Rubus</taxon>
    </lineage>
</organism>
<dbReference type="Proteomes" id="UP001457282">
    <property type="component" value="Unassembled WGS sequence"/>
</dbReference>
<sequence>MDKSWLRFHPLSAEFKNGLHIFSSHAFQVASYDGGIKCPCTRCYNRLWFSPEVVEDHLTVDGMDKSYMREPWVWHGETIEDWVQAGWGSA</sequence>
<evidence type="ECO:0000313" key="2">
    <source>
        <dbReference type="EMBL" id="KAK9941136.1"/>
    </source>
</evidence>
<dbReference type="EMBL" id="JBEDUW010000003">
    <property type="protein sequence ID" value="KAK9941136.1"/>
    <property type="molecule type" value="Genomic_DNA"/>
</dbReference>
<dbReference type="InterPro" id="IPR029480">
    <property type="entry name" value="Transpos_assoc"/>
</dbReference>
<comment type="caution">
    <text evidence="2">The sequence shown here is derived from an EMBL/GenBank/DDBJ whole genome shotgun (WGS) entry which is preliminary data.</text>
</comment>
<evidence type="ECO:0000259" key="1">
    <source>
        <dbReference type="Pfam" id="PF13963"/>
    </source>
</evidence>
<evidence type="ECO:0000313" key="3">
    <source>
        <dbReference type="Proteomes" id="UP001457282"/>
    </source>
</evidence>
<gene>
    <name evidence="2" type="ORF">M0R45_017763</name>
</gene>
<name>A0AAW1XXE0_RUBAR</name>
<reference evidence="2 3" key="1">
    <citation type="journal article" date="2023" name="G3 (Bethesda)">
        <title>A chromosome-length genome assembly and annotation of blackberry (Rubus argutus, cv. 'Hillquist').</title>
        <authorList>
            <person name="Bruna T."/>
            <person name="Aryal R."/>
            <person name="Dudchenko O."/>
            <person name="Sargent D.J."/>
            <person name="Mead D."/>
            <person name="Buti M."/>
            <person name="Cavallini A."/>
            <person name="Hytonen T."/>
            <person name="Andres J."/>
            <person name="Pham M."/>
            <person name="Weisz D."/>
            <person name="Mascagni F."/>
            <person name="Usai G."/>
            <person name="Natali L."/>
            <person name="Bassil N."/>
            <person name="Fernandez G.E."/>
            <person name="Lomsadze A."/>
            <person name="Armour M."/>
            <person name="Olukolu B."/>
            <person name="Poorten T."/>
            <person name="Britton C."/>
            <person name="Davik J."/>
            <person name="Ashrafi H."/>
            <person name="Aiden E.L."/>
            <person name="Borodovsky M."/>
            <person name="Worthington M."/>
        </authorList>
    </citation>
    <scope>NUCLEOTIDE SEQUENCE [LARGE SCALE GENOMIC DNA]</scope>
    <source>
        <strain evidence="2">PI 553951</strain>
    </source>
</reference>
<dbReference type="AlphaFoldDB" id="A0AAW1XXE0"/>
<accession>A0AAW1XXE0</accession>
<feature type="domain" description="Transposase-associated" evidence="1">
    <location>
        <begin position="3"/>
        <end position="77"/>
    </location>
</feature>
<protein>
    <recommendedName>
        <fullName evidence="1">Transposase-associated domain-containing protein</fullName>
    </recommendedName>
</protein>
<keyword evidence="3" id="KW-1185">Reference proteome</keyword>